<evidence type="ECO:0000256" key="1">
    <source>
        <dbReference type="SAM" id="MobiDB-lite"/>
    </source>
</evidence>
<protein>
    <submittedName>
        <fullName evidence="2">Uncharacterized protein</fullName>
    </submittedName>
</protein>
<name>A0A4C1ZS73_EUMVA</name>
<sequence>MSNENAEKSSSESSDDECLAEIKRKTYGLESKPIKRARQPRRNNDIYIEVKVETEDNYYEQNEMANRMQDDDIAAALLEENVSEDDENYSSDSDHNSDHCSESDSDRIWKTLNL</sequence>
<dbReference type="AlphaFoldDB" id="A0A4C1ZS73"/>
<dbReference type="EMBL" id="BGZK01002005">
    <property type="protein sequence ID" value="GBP89517.1"/>
    <property type="molecule type" value="Genomic_DNA"/>
</dbReference>
<evidence type="ECO:0000313" key="2">
    <source>
        <dbReference type="EMBL" id="GBP89517.1"/>
    </source>
</evidence>
<evidence type="ECO:0000313" key="3">
    <source>
        <dbReference type="Proteomes" id="UP000299102"/>
    </source>
</evidence>
<dbReference type="Proteomes" id="UP000299102">
    <property type="component" value="Unassembled WGS sequence"/>
</dbReference>
<keyword evidence="3" id="KW-1185">Reference proteome</keyword>
<feature type="compositionally biased region" description="Basic and acidic residues" evidence="1">
    <location>
        <begin position="92"/>
        <end position="114"/>
    </location>
</feature>
<accession>A0A4C1ZS73</accession>
<feature type="region of interest" description="Disordered" evidence="1">
    <location>
        <begin position="78"/>
        <end position="114"/>
    </location>
</feature>
<gene>
    <name evidence="2" type="ORF">EVAR_67266_1</name>
</gene>
<comment type="caution">
    <text evidence="2">The sequence shown here is derived from an EMBL/GenBank/DDBJ whole genome shotgun (WGS) entry which is preliminary data.</text>
</comment>
<proteinExistence type="predicted"/>
<reference evidence="2 3" key="1">
    <citation type="journal article" date="2019" name="Commun. Biol.">
        <title>The bagworm genome reveals a unique fibroin gene that provides high tensile strength.</title>
        <authorList>
            <person name="Kono N."/>
            <person name="Nakamura H."/>
            <person name="Ohtoshi R."/>
            <person name="Tomita M."/>
            <person name="Numata K."/>
            <person name="Arakawa K."/>
        </authorList>
    </citation>
    <scope>NUCLEOTIDE SEQUENCE [LARGE SCALE GENOMIC DNA]</scope>
</reference>
<feature type="region of interest" description="Disordered" evidence="1">
    <location>
        <begin position="29"/>
        <end position="48"/>
    </location>
</feature>
<organism evidence="2 3">
    <name type="scientific">Eumeta variegata</name>
    <name type="common">Bagworm moth</name>
    <name type="synonym">Eumeta japonica</name>
    <dbReference type="NCBI Taxonomy" id="151549"/>
    <lineage>
        <taxon>Eukaryota</taxon>
        <taxon>Metazoa</taxon>
        <taxon>Ecdysozoa</taxon>
        <taxon>Arthropoda</taxon>
        <taxon>Hexapoda</taxon>
        <taxon>Insecta</taxon>
        <taxon>Pterygota</taxon>
        <taxon>Neoptera</taxon>
        <taxon>Endopterygota</taxon>
        <taxon>Lepidoptera</taxon>
        <taxon>Glossata</taxon>
        <taxon>Ditrysia</taxon>
        <taxon>Tineoidea</taxon>
        <taxon>Psychidae</taxon>
        <taxon>Oiketicinae</taxon>
        <taxon>Eumeta</taxon>
    </lineage>
</organism>